<dbReference type="Proteomes" id="UP000041254">
    <property type="component" value="Unassembled WGS sequence"/>
</dbReference>
<dbReference type="InParanoid" id="A0A0G4H178"/>
<name>A0A0G4H178_VITBC</name>
<organism evidence="1 2">
    <name type="scientific">Vitrella brassicaformis (strain CCMP3155)</name>
    <dbReference type="NCBI Taxonomy" id="1169540"/>
    <lineage>
        <taxon>Eukaryota</taxon>
        <taxon>Sar</taxon>
        <taxon>Alveolata</taxon>
        <taxon>Colpodellida</taxon>
        <taxon>Vitrellaceae</taxon>
        <taxon>Vitrella</taxon>
    </lineage>
</organism>
<gene>
    <name evidence="1" type="ORF">Vbra_19213</name>
</gene>
<evidence type="ECO:0000313" key="1">
    <source>
        <dbReference type="EMBL" id="CEM37298.1"/>
    </source>
</evidence>
<sequence length="91" mass="9590">MNQQAAAAAAQGGGLLGSEAEADESVGVLRNIYDTLTMLEGLHSQGPLEALNYLATKAEESPMRASRIKMANGRGGCTPLREMIWAQRGSV</sequence>
<protein>
    <submittedName>
        <fullName evidence="1">Uncharacterized protein</fullName>
    </submittedName>
</protein>
<reference evidence="1 2" key="1">
    <citation type="submission" date="2014-11" db="EMBL/GenBank/DDBJ databases">
        <authorList>
            <person name="Zhu J."/>
            <person name="Qi W."/>
            <person name="Song R."/>
        </authorList>
    </citation>
    <scope>NUCLEOTIDE SEQUENCE [LARGE SCALE GENOMIC DNA]</scope>
</reference>
<dbReference type="EMBL" id="CDMY01000934">
    <property type="protein sequence ID" value="CEM37298.1"/>
    <property type="molecule type" value="Genomic_DNA"/>
</dbReference>
<keyword evidence="2" id="KW-1185">Reference proteome</keyword>
<accession>A0A0G4H178</accession>
<evidence type="ECO:0000313" key="2">
    <source>
        <dbReference type="Proteomes" id="UP000041254"/>
    </source>
</evidence>
<dbReference type="VEuPathDB" id="CryptoDB:Vbra_19213"/>
<dbReference type="AlphaFoldDB" id="A0A0G4H178"/>
<proteinExistence type="predicted"/>